<reference evidence="2 3" key="1">
    <citation type="journal article" date="2016" name="Nat. Commun.">
        <title>Thousands of microbial genomes shed light on interconnected biogeochemical processes in an aquifer system.</title>
        <authorList>
            <person name="Anantharaman K."/>
            <person name="Brown C.T."/>
            <person name="Hug L.A."/>
            <person name="Sharon I."/>
            <person name="Castelle C.J."/>
            <person name="Probst A.J."/>
            <person name="Thomas B.C."/>
            <person name="Singh A."/>
            <person name="Wilkins M.J."/>
            <person name="Karaoz U."/>
            <person name="Brodie E.L."/>
            <person name="Williams K.H."/>
            <person name="Hubbard S.S."/>
            <person name="Banfield J.F."/>
        </authorList>
    </citation>
    <scope>NUCLEOTIDE SEQUENCE [LARGE SCALE GENOMIC DNA]</scope>
</reference>
<accession>A0A1G1Y1K3</accession>
<dbReference type="Proteomes" id="UP000178240">
    <property type="component" value="Unassembled WGS sequence"/>
</dbReference>
<dbReference type="AlphaFoldDB" id="A0A1G1Y1K3"/>
<protein>
    <submittedName>
        <fullName evidence="2">Uncharacterized protein</fullName>
    </submittedName>
</protein>
<gene>
    <name evidence="2" type="ORF">A2744_02100</name>
</gene>
<organism evidence="2 3">
    <name type="scientific">Candidatus Buchananbacteria bacterium RIFCSPHIGHO2_01_FULL_44_11</name>
    <dbReference type="NCBI Taxonomy" id="1797535"/>
    <lineage>
        <taxon>Bacteria</taxon>
        <taxon>Candidatus Buchananiibacteriota</taxon>
    </lineage>
</organism>
<evidence type="ECO:0000313" key="3">
    <source>
        <dbReference type="Proteomes" id="UP000178240"/>
    </source>
</evidence>
<name>A0A1G1Y1K3_9BACT</name>
<sequence length="114" mass="12782">MKLKLQISKFKIFGLIIKLVKYLYLIVILIALGALAILGLFLYKNLYVTITQSEEIILLKQEVAPDTIDRTKVNTVLSALEKKSTSADNIDWSQVKNPFNFSVQTPAPSQIGID</sequence>
<keyword evidence="1" id="KW-1133">Transmembrane helix</keyword>
<proteinExistence type="predicted"/>
<feature type="transmembrane region" description="Helical" evidence="1">
    <location>
        <begin position="21"/>
        <end position="43"/>
    </location>
</feature>
<dbReference type="STRING" id="1797535.A2744_02100"/>
<keyword evidence="1" id="KW-0472">Membrane</keyword>
<evidence type="ECO:0000313" key="2">
    <source>
        <dbReference type="EMBL" id="OGY45457.1"/>
    </source>
</evidence>
<comment type="caution">
    <text evidence="2">The sequence shown here is derived from an EMBL/GenBank/DDBJ whole genome shotgun (WGS) entry which is preliminary data.</text>
</comment>
<evidence type="ECO:0000256" key="1">
    <source>
        <dbReference type="SAM" id="Phobius"/>
    </source>
</evidence>
<dbReference type="EMBL" id="MHIE01000019">
    <property type="protein sequence ID" value="OGY45457.1"/>
    <property type="molecule type" value="Genomic_DNA"/>
</dbReference>
<keyword evidence="1" id="KW-0812">Transmembrane</keyword>